<protein>
    <submittedName>
        <fullName evidence="1">Uncharacterized protein</fullName>
    </submittedName>
</protein>
<feature type="non-terminal residue" evidence="1">
    <location>
        <position position="1"/>
    </location>
</feature>
<name>A0A820QZJ1_9BILA</name>
<proteinExistence type="predicted"/>
<dbReference type="Proteomes" id="UP000663881">
    <property type="component" value="Unassembled WGS sequence"/>
</dbReference>
<dbReference type="SUPFAM" id="SSF74788">
    <property type="entry name" value="Cullin repeat-like"/>
    <property type="match status" value="1"/>
</dbReference>
<dbReference type="InterPro" id="IPR016159">
    <property type="entry name" value="Cullin_repeat-like_dom_sf"/>
</dbReference>
<organism evidence="1 2">
    <name type="scientific">Adineta steineri</name>
    <dbReference type="NCBI Taxonomy" id="433720"/>
    <lineage>
        <taxon>Eukaryota</taxon>
        <taxon>Metazoa</taxon>
        <taxon>Spiralia</taxon>
        <taxon>Gnathifera</taxon>
        <taxon>Rotifera</taxon>
        <taxon>Eurotatoria</taxon>
        <taxon>Bdelloidea</taxon>
        <taxon>Adinetida</taxon>
        <taxon>Adinetidae</taxon>
        <taxon>Adineta</taxon>
    </lineage>
</organism>
<evidence type="ECO:0000313" key="2">
    <source>
        <dbReference type="Proteomes" id="UP000663881"/>
    </source>
</evidence>
<sequence length="67" mass="8118">REREKNNNQNIYNVYTMSMKVWQDIFFKESTHFWVPTCLKLIRQERDGEKVEISLIHLVAQSYGIEI</sequence>
<evidence type="ECO:0000313" key="1">
    <source>
        <dbReference type="EMBL" id="CAF4429231.1"/>
    </source>
</evidence>
<dbReference type="AlphaFoldDB" id="A0A820QZJ1"/>
<accession>A0A820QZJ1</accession>
<gene>
    <name evidence="1" type="ORF">OKA104_LOCUS52979</name>
</gene>
<dbReference type="EMBL" id="CAJOAY010031938">
    <property type="protein sequence ID" value="CAF4429231.1"/>
    <property type="molecule type" value="Genomic_DNA"/>
</dbReference>
<comment type="caution">
    <text evidence="1">The sequence shown here is derived from an EMBL/GenBank/DDBJ whole genome shotgun (WGS) entry which is preliminary data.</text>
</comment>
<reference evidence="1" key="1">
    <citation type="submission" date="2021-02" db="EMBL/GenBank/DDBJ databases">
        <authorList>
            <person name="Nowell W R."/>
        </authorList>
    </citation>
    <scope>NUCLEOTIDE SEQUENCE</scope>
</reference>